<reference evidence="3" key="1">
    <citation type="journal article" date="2020" name="Fungal Divers.">
        <title>Resolving the Mortierellaceae phylogeny through synthesis of multi-gene phylogenetics and phylogenomics.</title>
        <authorList>
            <person name="Vandepol N."/>
            <person name="Liber J."/>
            <person name="Desiro A."/>
            <person name="Na H."/>
            <person name="Kennedy M."/>
            <person name="Barry K."/>
            <person name="Grigoriev I.V."/>
            <person name="Miller A.N."/>
            <person name="O'Donnell K."/>
            <person name="Stajich J.E."/>
            <person name="Bonito G."/>
        </authorList>
    </citation>
    <scope>NUCLEOTIDE SEQUENCE</scope>
    <source>
        <strain evidence="3">MES-2147</strain>
    </source>
</reference>
<evidence type="ECO:0000259" key="2">
    <source>
        <dbReference type="Pfam" id="PF14226"/>
    </source>
</evidence>
<name>A0A9P6SSP8_9FUNG</name>
<feature type="non-terminal residue" evidence="3">
    <location>
        <position position="148"/>
    </location>
</feature>
<feature type="compositionally biased region" description="Low complexity" evidence="1">
    <location>
        <begin position="138"/>
        <end position="148"/>
    </location>
</feature>
<dbReference type="EMBL" id="JAAAHW010000996">
    <property type="protein sequence ID" value="KAF9997485.1"/>
    <property type="molecule type" value="Genomic_DNA"/>
</dbReference>
<dbReference type="Gene3D" id="2.60.120.330">
    <property type="entry name" value="B-lactam Antibiotic, Isopenicillin N Synthase, Chain"/>
    <property type="match status" value="1"/>
</dbReference>
<comment type="caution">
    <text evidence="3">The sequence shown here is derived from an EMBL/GenBank/DDBJ whole genome shotgun (WGS) entry which is preliminary data.</text>
</comment>
<gene>
    <name evidence="3" type="ORF">BGZ65_006945</name>
</gene>
<dbReference type="InterPro" id="IPR026992">
    <property type="entry name" value="DIOX_N"/>
</dbReference>
<feature type="domain" description="Non-haem dioxygenase N-terminal" evidence="2">
    <location>
        <begin position="8"/>
        <end position="138"/>
    </location>
</feature>
<evidence type="ECO:0000256" key="1">
    <source>
        <dbReference type="SAM" id="MobiDB-lite"/>
    </source>
</evidence>
<dbReference type="Proteomes" id="UP000749646">
    <property type="component" value="Unassembled WGS sequence"/>
</dbReference>
<dbReference type="InterPro" id="IPR027443">
    <property type="entry name" value="IPNS-like_sf"/>
</dbReference>
<keyword evidence="4" id="KW-1185">Reference proteome</keyword>
<protein>
    <recommendedName>
        <fullName evidence="2">Non-haem dioxygenase N-terminal domain-containing protein</fullName>
    </recommendedName>
</protein>
<feature type="region of interest" description="Disordered" evidence="1">
    <location>
        <begin position="126"/>
        <end position="148"/>
    </location>
</feature>
<proteinExistence type="predicted"/>
<dbReference type="Pfam" id="PF14226">
    <property type="entry name" value="DIOX_N"/>
    <property type="match status" value="1"/>
</dbReference>
<accession>A0A9P6SSP8</accession>
<dbReference type="AlphaFoldDB" id="A0A9P6SSP8"/>
<sequence length="148" mass="16355">MSSTPLVIPQIDITALLDNSSTPIQRQGVAVELLNAFTTYGVFYISSSTHPVFSNTKKHQILNATERLFALDKAHKDQIPRIQPGGFTRGFVPIGGESGSKTKELKEAFSYGYEWSSTELESKESLNGLQGPNVWPEQQALDQLDQDL</sequence>
<evidence type="ECO:0000313" key="4">
    <source>
        <dbReference type="Proteomes" id="UP000749646"/>
    </source>
</evidence>
<dbReference type="SUPFAM" id="SSF51197">
    <property type="entry name" value="Clavaminate synthase-like"/>
    <property type="match status" value="1"/>
</dbReference>
<organism evidence="3 4">
    <name type="scientific">Modicella reniformis</name>
    <dbReference type="NCBI Taxonomy" id="1440133"/>
    <lineage>
        <taxon>Eukaryota</taxon>
        <taxon>Fungi</taxon>
        <taxon>Fungi incertae sedis</taxon>
        <taxon>Mucoromycota</taxon>
        <taxon>Mortierellomycotina</taxon>
        <taxon>Mortierellomycetes</taxon>
        <taxon>Mortierellales</taxon>
        <taxon>Mortierellaceae</taxon>
        <taxon>Modicella</taxon>
    </lineage>
</organism>
<dbReference type="OrthoDB" id="627829at2759"/>
<evidence type="ECO:0000313" key="3">
    <source>
        <dbReference type="EMBL" id="KAF9997485.1"/>
    </source>
</evidence>